<dbReference type="Pfam" id="PF02581">
    <property type="entry name" value="TMP-TENI"/>
    <property type="match status" value="1"/>
</dbReference>
<comment type="pathway">
    <text evidence="1 9 11">Cofactor biosynthesis; thiamine diphosphate biosynthesis; thiamine phosphate from 4-amino-2-methyl-5-diphosphomethylpyrimidine and 4-methyl-5-(2-phosphoethyl)-thiazole: step 1/1.</text>
</comment>
<evidence type="ECO:0000256" key="1">
    <source>
        <dbReference type="ARBA" id="ARBA00005165"/>
    </source>
</evidence>
<evidence type="ECO:0000313" key="14">
    <source>
        <dbReference type="Proteomes" id="UP001485459"/>
    </source>
</evidence>
<dbReference type="Proteomes" id="UP001485459">
    <property type="component" value="Chromosome"/>
</dbReference>
<keyword evidence="5 9" id="KW-0784">Thiamine biosynthesis</keyword>
<dbReference type="EC" id="2.5.1.3" evidence="9"/>
<comment type="catalytic activity">
    <reaction evidence="6 9 10">
        <text>4-methyl-5-(2-phosphooxyethyl)-thiazole + 4-amino-2-methyl-5-(diphosphooxymethyl)pyrimidine + H(+) = thiamine phosphate + diphosphate</text>
        <dbReference type="Rhea" id="RHEA:22328"/>
        <dbReference type="ChEBI" id="CHEBI:15378"/>
        <dbReference type="ChEBI" id="CHEBI:33019"/>
        <dbReference type="ChEBI" id="CHEBI:37575"/>
        <dbReference type="ChEBI" id="CHEBI:57841"/>
        <dbReference type="ChEBI" id="CHEBI:58296"/>
        <dbReference type="EC" id="2.5.1.3"/>
    </reaction>
</comment>
<keyword evidence="2 9" id="KW-0808">Transferase</keyword>
<evidence type="ECO:0000256" key="4">
    <source>
        <dbReference type="ARBA" id="ARBA00022842"/>
    </source>
</evidence>
<evidence type="ECO:0000313" key="13">
    <source>
        <dbReference type="EMBL" id="WZN38966.1"/>
    </source>
</evidence>
<evidence type="ECO:0000256" key="11">
    <source>
        <dbReference type="RuleBase" id="RU004253"/>
    </source>
</evidence>
<keyword evidence="4 9" id="KW-0460">Magnesium</keyword>
<comment type="catalytic activity">
    <reaction evidence="7 9 10">
        <text>2-(2-carboxy-4-methylthiazol-5-yl)ethyl phosphate + 4-amino-2-methyl-5-(diphosphooxymethyl)pyrimidine + 2 H(+) = thiamine phosphate + CO2 + diphosphate</text>
        <dbReference type="Rhea" id="RHEA:47848"/>
        <dbReference type="ChEBI" id="CHEBI:15378"/>
        <dbReference type="ChEBI" id="CHEBI:16526"/>
        <dbReference type="ChEBI" id="CHEBI:33019"/>
        <dbReference type="ChEBI" id="CHEBI:37575"/>
        <dbReference type="ChEBI" id="CHEBI:57841"/>
        <dbReference type="ChEBI" id="CHEBI:62890"/>
        <dbReference type="EC" id="2.5.1.3"/>
    </reaction>
</comment>
<gene>
    <name evidence="9 13" type="primary">thiE</name>
    <name evidence="13" type="ORF">WJU16_13235</name>
</gene>
<comment type="similarity">
    <text evidence="9 10">Belongs to the thiamine-phosphate synthase family.</text>
</comment>
<feature type="binding site" evidence="9">
    <location>
        <position position="161"/>
    </location>
    <ligand>
        <name>2-[(2R,5Z)-2-carboxy-4-methylthiazol-5(2H)-ylidene]ethyl phosphate</name>
        <dbReference type="ChEBI" id="CHEBI:62899"/>
    </ligand>
</feature>
<comment type="function">
    <text evidence="9">Condenses 4-methyl-5-(beta-hydroxyethyl)thiazole monophosphate (THZ-P) and 2-methyl-4-amino-5-hydroxymethyl pyrimidine pyrophosphate (HMP-PP) to form thiamine monophosphate (TMP).</text>
</comment>
<dbReference type="HAMAP" id="MF_00097">
    <property type="entry name" value="TMP_synthase"/>
    <property type="match status" value="1"/>
</dbReference>
<feature type="binding site" evidence="9">
    <location>
        <position position="103"/>
    </location>
    <ligand>
        <name>4-amino-2-methyl-5-(diphosphooxymethyl)pyrimidine</name>
        <dbReference type="ChEBI" id="CHEBI:57841"/>
    </ligand>
</feature>
<keyword evidence="14" id="KW-1185">Reference proteome</keyword>
<dbReference type="EMBL" id="CP149822">
    <property type="protein sequence ID" value="WZN38966.1"/>
    <property type="molecule type" value="Genomic_DNA"/>
</dbReference>
<evidence type="ECO:0000256" key="7">
    <source>
        <dbReference type="ARBA" id="ARBA00047851"/>
    </source>
</evidence>
<sequence>MILPQKLLYISQQTPTASHADNILAACEAGCRWIQLRVKQGDATAAAFEAMDICRSFGAALSINDHPEIAKTVGAQGVHVGLQDMPVAEARAIAGPGALIGGTANTPEDALAHAAAGADYIGYGPFRFTSTKEKLSPILGIPGYNRLMAAQPGIPVIAIGGILLNDIPAILDTGVYGIAVSGLITHAPDKKSIVQQILDSIWTNS</sequence>
<dbReference type="GO" id="GO:0004789">
    <property type="term" value="F:thiamine-phosphate diphosphorylase activity"/>
    <property type="evidence" value="ECO:0007669"/>
    <property type="project" value="UniProtKB-EC"/>
</dbReference>
<dbReference type="InterPro" id="IPR013785">
    <property type="entry name" value="Aldolase_TIM"/>
</dbReference>
<dbReference type="SUPFAM" id="SSF51391">
    <property type="entry name" value="Thiamin phosphate synthase"/>
    <property type="match status" value="1"/>
</dbReference>
<dbReference type="InterPro" id="IPR034291">
    <property type="entry name" value="TMP_synthase"/>
</dbReference>
<dbReference type="PANTHER" id="PTHR20857:SF15">
    <property type="entry name" value="THIAMINE-PHOSPHATE SYNTHASE"/>
    <property type="match status" value="1"/>
</dbReference>
<dbReference type="InterPro" id="IPR036206">
    <property type="entry name" value="ThiamineP_synth_sf"/>
</dbReference>
<feature type="binding site" evidence="9">
    <location>
        <begin position="129"/>
        <end position="131"/>
    </location>
    <ligand>
        <name>2-[(2R,5Z)-2-carboxy-4-methylthiazol-5(2H)-ylidene]ethyl phosphate</name>
        <dbReference type="ChEBI" id="CHEBI:62899"/>
    </ligand>
</feature>
<feature type="binding site" evidence="9">
    <location>
        <position position="132"/>
    </location>
    <ligand>
        <name>4-amino-2-methyl-5-(diphosphooxymethyl)pyrimidine</name>
        <dbReference type="ChEBI" id="CHEBI:57841"/>
    </ligand>
</feature>
<dbReference type="NCBIfam" id="TIGR00693">
    <property type="entry name" value="thiE"/>
    <property type="match status" value="1"/>
</dbReference>
<feature type="binding site" evidence="9">
    <location>
        <position position="84"/>
    </location>
    <ligand>
        <name>Mg(2+)</name>
        <dbReference type="ChEBI" id="CHEBI:18420"/>
    </ligand>
</feature>
<evidence type="ECO:0000256" key="9">
    <source>
        <dbReference type="HAMAP-Rule" id="MF_00097"/>
    </source>
</evidence>
<evidence type="ECO:0000259" key="12">
    <source>
        <dbReference type="Pfam" id="PF02581"/>
    </source>
</evidence>
<evidence type="ECO:0000256" key="2">
    <source>
        <dbReference type="ARBA" id="ARBA00022679"/>
    </source>
</evidence>
<proteinExistence type="inferred from homology"/>
<protein>
    <recommendedName>
        <fullName evidence="9">Thiamine-phosphate synthase</fullName>
        <shortName evidence="9">TP synthase</shortName>
        <shortName evidence="9">TPS</shortName>
        <ecNumber evidence="9">2.5.1.3</ecNumber>
    </recommendedName>
    <alternativeName>
        <fullName evidence="9">Thiamine-phosphate pyrophosphorylase</fullName>
        <shortName evidence="9">TMP pyrophosphorylase</shortName>
        <shortName evidence="9">TMP-PPase</shortName>
    </alternativeName>
</protein>
<dbReference type="RefSeq" id="WP_341833975.1">
    <property type="nucleotide sequence ID" value="NZ_CP149822.1"/>
</dbReference>
<dbReference type="CDD" id="cd00564">
    <property type="entry name" value="TMP_TenI"/>
    <property type="match status" value="1"/>
</dbReference>
<accession>A0ABZ2YJ23</accession>
<evidence type="ECO:0000256" key="3">
    <source>
        <dbReference type="ARBA" id="ARBA00022723"/>
    </source>
</evidence>
<comment type="cofactor">
    <cofactor evidence="9">
        <name>Mg(2+)</name>
        <dbReference type="ChEBI" id="CHEBI:18420"/>
    </cofactor>
    <text evidence="9">Binds 1 Mg(2+) ion per subunit.</text>
</comment>
<organism evidence="13 14">
    <name type="scientific">Chitinophaga pollutisoli</name>
    <dbReference type="NCBI Taxonomy" id="3133966"/>
    <lineage>
        <taxon>Bacteria</taxon>
        <taxon>Pseudomonadati</taxon>
        <taxon>Bacteroidota</taxon>
        <taxon>Chitinophagia</taxon>
        <taxon>Chitinophagales</taxon>
        <taxon>Chitinophagaceae</taxon>
        <taxon>Chitinophaga</taxon>
    </lineage>
</organism>
<evidence type="ECO:0000256" key="6">
    <source>
        <dbReference type="ARBA" id="ARBA00047334"/>
    </source>
</evidence>
<feature type="binding site" evidence="9">
    <location>
        <begin position="35"/>
        <end position="39"/>
    </location>
    <ligand>
        <name>4-amino-2-methyl-5-(diphosphooxymethyl)pyrimidine</name>
        <dbReference type="ChEBI" id="CHEBI:57841"/>
    </ligand>
</feature>
<feature type="domain" description="Thiamine phosphate synthase/TenI" evidence="12">
    <location>
        <begin position="14"/>
        <end position="181"/>
    </location>
</feature>
<dbReference type="Gene3D" id="3.20.20.70">
    <property type="entry name" value="Aldolase class I"/>
    <property type="match status" value="1"/>
</dbReference>
<comment type="caution">
    <text evidence="9">Lacks conserved residue(s) required for the propagation of feature annotation.</text>
</comment>
<dbReference type="InterPro" id="IPR022998">
    <property type="entry name" value="ThiamineP_synth_TenI"/>
</dbReference>
<name>A0ABZ2YJ23_9BACT</name>
<evidence type="ECO:0000256" key="10">
    <source>
        <dbReference type="RuleBase" id="RU003826"/>
    </source>
</evidence>
<reference evidence="14" key="1">
    <citation type="submission" date="2024-03" db="EMBL/GenBank/DDBJ databases">
        <title>Chitinophaga horti sp. nov., isolated from garden soil.</title>
        <authorList>
            <person name="Lee D.S."/>
            <person name="Han D.M."/>
            <person name="Baek J.H."/>
            <person name="Choi D.G."/>
            <person name="Jeon J.H."/>
            <person name="Jeon C.O."/>
        </authorList>
    </citation>
    <scope>NUCLEOTIDE SEQUENCE [LARGE SCALE GENOMIC DNA]</scope>
    <source>
        <strain evidence="14">GPA1</strain>
    </source>
</reference>
<feature type="binding site" evidence="9">
    <location>
        <position position="64"/>
    </location>
    <ligand>
        <name>4-amino-2-methyl-5-(diphosphooxymethyl)pyrimidine</name>
        <dbReference type="ChEBI" id="CHEBI:57841"/>
    </ligand>
</feature>
<evidence type="ECO:0000256" key="8">
    <source>
        <dbReference type="ARBA" id="ARBA00047883"/>
    </source>
</evidence>
<keyword evidence="3 9" id="KW-0479">Metal-binding</keyword>
<feature type="binding site" evidence="9">
    <location>
        <position position="65"/>
    </location>
    <ligand>
        <name>Mg(2+)</name>
        <dbReference type="ChEBI" id="CHEBI:18420"/>
    </ligand>
</feature>
<comment type="catalytic activity">
    <reaction evidence="8 9 10">
        <text>2-[(2R,5Z)-2-carboxy-4-methylthiazol-5(2H)-ylidene]ethyl phosphate + 4-amino-2-methyl-5-(diphosphooxymethyl)pyrimidine + 2 H(+) = thiamine phosphate + CO2 + diphosphate</text>
        <dbReference type="Rhea" id="RHEA:47844"/>
        <dbReference type="ChEBI" id="CHEBI:15378"/>
        <dbReference type="ChEBI" id="CHEBI:16526"/>
        <dbReference type="ChEBI" id="CHEBI:33019"/>
        <dbReference type="ChEBI" id="CHEBI:37575"/>
        <dbReference type="ChEBI" id="CHEBI:57841"/>
        <dbReference type="ChEBI" id="CHEBI:62899"/>
        <dbReference type="EC" id="2.5.1.3"/>
    </reaction>
</comment>
<dbReference type="PANTHER" id="PTHR20857">
    <property type="entry name" value="THIAMINE-PHOSPHATE PYROPHOSPHORYLASE"/>
    <property type="match status" value="1"/>
</dbReference>
<evidence type="ECO:0000256" key="5">
    <source>
        <dbReference type="ARBA" id="ARBA00022977"/>
    </source>
</evidence>